<sequence>MTGLQGSIGDLLEEAVQFGLQGGLGLVEQEQHQMLEGQVAVAGEILTALTVLGDKGGTIKQVGYFMYNFWSGPGWGCQPLAFVGVS</sequence>
<proteinExistence type="predicted"/>
<dbReference type="PATRIC" id="fig|1094979.3.peg.430"/>
<reference evidence="1 2" key="1">
    <citation type="journal article" date="2012" name="J. Bacteriol.">
        <title>Genome sequence of deep-sea manganese-oxidizing bacterium Marinobacter manganoxydans MnI7-9.</title>
        <authorList>
            <person name="Wang H."/>
            <person name="Li H."/>
            <person name="Shao Z."/>
            <person name="Liao S."/>
            <person name="Johnstone L."/>
            <person name="Rensing C."/>
            <person name="Wang G."/>
        </authorList>
    </citation>
    <scope>NUCLEOTIDE SEQUENCE [LARGE SCALE GENOMIC DNA]</scope>
    <source>
        <strain evidence="1 2">MnI7-9</strain>
    </source>
</reference>
<evidence type="ECO:0000313" key="2">
    <source>
        <dbReference type="Proteomes" id="UP000003208"/>
    </source>
</evidence>
<organism evidence="1 2">
    <name type="scientific">Marinobacter manganoxydans MnI7-9</name>
    <dbReference type="NCBI Taxonomy" id="1094979"/>
    <lineage>
        <taxon>Bacteria</taxon>
        <taxon>Pseudomonadati</taxon>
        <taxon>Pseudomonadota</taxon>
        <taxon>Gammaproteobacteria</taxon>
        <taxon>Pseudomonadales</taxon>
        <taxon>Marinobacteraceae</taxon>
        <taxon>Marinobacter</taxon>
    </lineage>
</organism>
<name>G6YNQ1_9GAMM</name>
<dbReference type="AlphaFoldDB" id="G6YNQ1"/>
<keyword evidence="2" id="KW-1185">Reference proteome</keyword>
<protein>
    <submittedName>
        <fullName evidence="1">Uncharacterized protein</fullName>
    </submittedName>
</protein>
<dbReference type="EMBL" id="AGTR01000011">
    <property type="protein sequence ID" value="EHJ06216.1"/>
    <property type="molecule type" value="Genomic_DNA"/>
</dbReference>
<dbReference type="Proteomes" id="UP000003208">
    <property type="component" value="Unassembled WGS sequence"/>
</dbReference>
<evidence type="ECO:0000313" key="1">
    <source>
        <dbReference type="EMBL" id="EHJ06216.1"/>
    </source>
</evidence>
<accession>G6YNQ1</accession>
<gene>
    <name evidence="1" type="ORF">KYE_02313</name>
</gene>